<proteinExistence type="predicted"/>
<evidence type="ECO:0008006" key="4">
    <source>
        <dbReference type="Google" id="ProtNLM"/>
    </source>
</evidence>
<evidence type="ECO:0000313" key="3">
    <source>
        <dbReference type="Proteomes" id="UP000027222"/>
    </source>
</evidence>
<reference evidence="3" key="1">
    <citation type="journal article" date="2014" name="Proc. Natl. Acad. Sci. U.S.A.">
        <title>Extensive sampling of basidiomycete genomes demonstrates inadequacy of the white-rot/brown-rot paradigm for wood decay fungi.</title>
        <authorList>
            <person name="Riley R."/>
            <person name="Salamov A.A."/>
            <person name="Brown D.W."/>
            <person name="Nagy L.G."/>
            <person name="Floudas D."/>
            <person name="Held B.W."/>
            <person name="Levasseur A."/>
            <person name="Lombard V."/>
            <person name="Morin E."/>
            <person name="Otillar R."/>
            <person name="Lindquist E.A."/>
            <person name="Sun H."/>
            <person name="LaButti K.M."/>
            <person name="Schmutz J."/>
            <person name="Jabbour D."/>
            <person name="Luo H."/>
            <person name="Baker S.E."/>
            <person name="Pisabarro A.G."/>
            <person name="Walton J.D."/>
            <person name="Blanchette R.A."/>
            <person name="Henrissat B."/>
            <person name="Martin F."/>
            <person name="Cullen D."/>
            <person name="Hibbett D.S."/>
            <person name="Grigoriev I.V."/>
        </authorList>
    </citation>
    <scope>NUCLEOTIDE SEQUENCE [LARGE SCALE GENOMIC DNA]</scope>
    <source>
        <strain evidence="3">CBS 339.88</strain>
    </source>
</reference>
<accession>A0A067T1E1</accession>
<dbReference type="AlphaFoldDB" id="A0A067T1E1"/>
<dbReference type="Proteomes" id="UP000027222">
    <property type="component" value="Unassembled WGS sequence"/>
</dbReference>
<keyword evidence="1" id="KW-0812">Transmembrane</keyword>
<dbReference type="STRING" id="685588.A0A067T1E1"/>
<dbReference type="EMBL" id="KL142379">
    <property type="protein sequence ID" value="KDR76147.1"/>
    <property type="molecule type" value="Genomic_DNA"/>
</dbReference>
<keyword evidence="3" id="KW-1185">Reference proteome</keyword>
<dbReference type="HOGENOM" id="CLU_2121264_0_0_1"/>
<feature type="transmembrane region" description="Helical" evidence="1">
    <location>
        <begin position="70"/>
        <end position="93"/>
    </location>
</feature>
<protein>
    <recommendedName>
        <fullName evidence="4">G-protein coupled receptors family 2 profile 2 domain-containing protein</fullName>
    </recommendedName>
</protein>
<organism evidence="2 3">
    <name type="scientific">Galerina marginata (strain CBS 339.88)</name>
    <dbReference type="NCBI Taxonomy" id="685588"/>
    <lineage>
        <taxon>Eukaryota</taxon>
        <taxon>Fungi</taxon>
        <taxon>Dikarya</taxon>
        <taxon>Basidiomycota</taxon>
        <taxon>Agaricomycotina</taxon>
        <taxon>Agaricomycetes</taxon>
        <taxon>Agaricomycetidae</taxon>
        <taxon>Agaricales</taxon>
        <taxon>Agaricineae</taxon>
        <taxon>Strophariaceae</taxon>
        <taxon>Galerina</taxon>
    </lineage>
</organism>
<name>A0A067T1E1_GALM3</name>
<keyword evidence="1" id="KW-1133">Transmembrane helix</keyword>
<evidence type="ECO:0000313" key="2">
    <source>
        <dbReference type="EMBL" id="KDR76147.1"/>
    </source>
</evidence>
<evidence type="ECO:0000256" key="1">
    <source>
        <dbReference type="SAM" id="Phobius"/>
    </source>
</evidence>
<sequence>MLIASITNVLLLGRQTGPQPNVGLCLFQAMLIYAFPVLCAFSAASFTLQVYLSIHLALKSDSKLSKASQTWLLVVPCAFFFAVLLEVFIVGLLDIAEVKRDPMGVNCKILRSTP</sequence>
<dbReference type="OrthoDB" id="2942412at2759"/>
<keyword evidence="1" id="KW-0472">Membrane</keyword>
<gene>
    <name evidence="2" type="ORF">GALMADRAFT_225829</name>
</gene>
<feature type="transmembrane region" description="Helical" evidence="1">
    <location>
        <begin position="32"/>
        <end position="58"/>
    </location>
</feature>